<feature type="region of interest" description="Disordered" evidence="8">
    <location>
        <begin position="1"/>
        <end position="26"/>
    </location>
</feature>
<feature type="transmembrane region" description="Helical" evidence="9">
    <location>
        <begin position="162"/>
        <end position="184"/>
    </location>
</feature>
<organism evidence="11 12">
    <name type="scientific">Herbiconiux flava</name>
    <dbReference type="NCBI Taxonomy" id="881268"/>
    <lineage>
        <taxon>Bacteria</taxon>
        <taxon>Bacillati</taxon>
        <taxon>Actinomycetota</taxon>
        <taxon>Actinomycetes</taxon>
        <taxon>Micrococcales</taxon>
        <taxon>Microbacteriaceae</taxon>
        <taxon>Herbiconiux</taxon>
    </lineage>
</organism>
<feature type="transmembrane region" description="Helical" evidence="9">
    <location>
        <begin position="129"/>
        <end position="150"/>
    </location>
</feature>
<dbReference type="InterPro" id="IPR020846">
    <property type="entry name" value="MFS_dom"/>
</dbReference>
<dbReference type="InterPro" id="IPR036259">
    <property type="entry name" value="MFS_trans_sf"/>
</dbReference>
<dbReference type="InterPro" id="IPR011701">
    <property type="entry name" value="MFS"/>
</dbReference>
<feature type="transmembrane region" description="Helical" evidence="9">
    <location>
        <begin position="73"/>
        <end position="92"/>
    </location>
</feature>
<evidence type="ECO:0000256" key="5">
    <source>
        <dbReference type="ARBA" id="ARBA00022692"/>
    </source>
</evidence>
<dbReference type="PANTHER" id="PTHR23501">
    <property type="entry name" value="MAJOR FACILITATOR SUPERFAMILY"/>
    <property type="match status" value="1"/>
</dbReference>
<dbReference type="AlphaFoldDB" id="A0A852SLG8"/>
<dbReference type="FunFam" id="1.20.1720.10:FF:000004">
    <property type="entry name" value="EmrB/QacA family drug resistance transporter"/>
    <property type="match status" value="1"/>
</dbReference>
<gene>
    <name evidence="11" type="ORF">BJ984_000929</name>
</gene>
<evidence type="ECO:0000313" key="11">
    <source>
        <dbReference type="EMBL" id="NYD69771.1"/>
    </source>
</evidence>
<dbReference type="SUPFAM" id="SSF103473">
    <property type="entry name" value="MFS general substrate transporter"/>
    <property type="match status" value="1"/>
</dbReference>
<feature type="transmembrane region" description="Helical" evidence="9">
    <location>
        <begin position="104"/>
        <end position="123"/>
    </location>
</feature>
<dbReference type="Gene3D" id="1.20.1720.10">
    <property type="entry name" value="Multidrug resistance protein D"/>
    <property type="match status" value="1"/>
</dbReference>
<feature type="transmembrane region" description="Helical" evidence="9">
    <location>
        <begin position="389"/>
        <end position="410"/>
    </location>
</feature>
<evidence type="ECO:0000256" key="9">
    <source>
        <dbReference type="SAM" id="Phobius"/>
    </source>
</evidence>
<name>A0A852SLG8_9MICO</name>
<evidence type="ECO:0000256" key="2">
    <source>
        <dbReference type="ARBA" id="ARBA00007520"/>
    </source>
</evidence>
<reference evidence="11 12" key="1">
    <citation type="submission" date="2020-07" db="EMBL/GenBank/DDBJ databases">
        <title>Sequencing the genomes of 1000 actinobacteria strains.</title>
        <authorList>
            <person name="Klenk H.-P."/>
        </authorList>
    </citation>
    <scope>NUCLEOTIDE SEQUENCE [LARGE SCALE GENOMIC DNA]</scope>
    <source>
        <strain evidence="11 12">DSM 26474</strain>
    </source>
</reference>
<keyword evidence="5 9" id="KW-0812">Transmembrane</keyword>
<keyword evidence="4" id="KW-1003">Cell membrane</keyword>
<sequence length="620" mass="65331">MSRAESAAQPTNRQAKTDARNQAFAESGGRMTHRQILFIIFGLMAGMFLASLDQTIVGTSMRTIGDDLDGISLQAWVTTGYLILSTISTPLYGKLSDIFGRRPLYIIAIAIFLVGSLLAGLATNMYELAVYRAIQGLGAGGLMSLALTVMGDILAPRERAKYQGYFLATFGISSVIGPLLGGLLSGADQILGITGWRWIFLINLPIGAVAMVIVLLFLHIPHTKRAVRIDWWGVAAVILTVVPLLLVAEQGREWGWGSWGSILCYVLAPLGLVLFIVVERRMGDDAIIPLKLFKSPTFSMATILGVLVGFGMFGAMMTIPNYLQIATGATPTEAGLLMIPMVLGLMISSIVSGQLISRTGRYRIFPILGTGLLSAAFFYLTFVSADKPVWFVLIGMLVVGLGLGQLMQTLTIAAQNSAGPRDIGVATSSSTFFRSIGGTLGTAVVFSVLFSRLGSTLAASFTDPAIIAGTQAAAADPAVQADPANAGILQVLTAAQADPSSLGDALSGDTSFLVGADPRLTLPFVDAWANATSTVFWVCLAVVLVAFVLSFFLKATPLRQKSALEESAAADAADATSRGVDAEAAAHDDTAVRAQLAAEEMGALVLPDTSSTPVQRPADR</sequence>
<evidence type="ECO:0000256" key="4">
    <source>
        <dbReference type="ARBA" id="ARBA00022475"/>
    </source>
</evidence>
<comment type="similarity">
    <text evidence="2">Belongs to the major facilitator superfamily. TCR/Tet family.</text>
</comment>
<comment type="caution">
    <text evidence="11">The sequence shown here is derived from an EMBL/GenBank/DDBJ whole genome shotgun (WGS) entry which is preliminary data.</text>
</comment>
<dbReference type="NCBIfam" id="TIGR00711">
    <property type="entry name" value="efflux_EmrB"/>
    <property type="match status" value="1"/>
</dbReference>
<dbReference type="PANTHER" id="PTHR23501:SF197">
    <property type="entry name" value="COMD"/>
    <property type="match status" value="1"/>
</dbReference>
<feature type="transmembrane region" description="Helical" evidence="9">
    <location>
        <begin position="254"/>
        <end position="278"/>
    </location>
</feature>
<dbReference type="Gene3D" id="1.20.1250.20">
    <property type="entry name" value="MFS general substrate transporter like domains"/>
    <property type="match status" value="1"/>
</dbReference>
<keyword evidence="12" id="KW-1185">Reference proteome</keyword>
<feature type="transmembrane region" description="Helical" evidence="9">
    <location>
        <begin position="364"/>
        <end position="383"/>
    </location>
</feature>
<feature type="transmembrane region" description="Helical" evidence="9">
    <location>
        <begin position="196"/>
        <end position="217"/>
    </location>
</feature>
<evidence type="ECO:0000256" key="1">
    <source>
        <dbReference type="ARBA" id="ARBA00004651"/>
    </source>
</evidence>
<evidence type="ECO:0000259" key="10">
    <source>
        <dbReference type="PROSITE" id="PS50850"/>
    </source>
</evidence>
<keyword evidence="3" id="KW-0813">Transport</keyword>
<evidence type="ECO:0000256" key="8">
    <source>
        <dbReference type="SAM" id="MobiDB-lite"/>
    </source>
</evidence>
<proteinExistence type="inferred from homology"/>
<feature type="domain" description="Major facilitator superfamily (MFS) profile" evidence="10">
    <location>
        <begin position="39"/>
        <end position="558"/>
    </location>
</feature>
<accession>A0A852SLG8</accession>
<dbReference type="EMBL" id="JACCBM010000001">
    <property type="protein sequence ID" value="NYD69771.1"/>
    <property type="molecule type" value="Genomic_DNA"/>
</dbReference>
<evidence type="ECO:0000256" key="7">
    <source>
        <dbReference type="ARBA" id="ARBA00023136"/>
    </source>
</evidence>
<comment type="subcellular location">
    <subcellularLocation>
        <location evidence="1">Cell membrane</location>
        <topology evidence="1">Multi-pass membrane protein</topology>
    </subcellularLocation>
</comment>
<dbReference type="CDD" id="cd17502">
    <property type="entry name" value="MFS_Azr1_MDR_like"/>
    <property type="match status" value="1"/>
</dbReference>
<feature type="transmembrane region" description="Helical" evidence="9">
    <location>
        <begin position="36"/>
        <end position="53"/>
    </location>
</feature>
<evidence type="ECO:0000313" key="12">
    <source>
        <dbReference type="Proteomes" id="UP000549913"/>
    </source>
</evidence>
<feature type="transmembrane region" description="Helical" evidence="9">
    <location>
        <begin position="229"/>
        <end position="248"/>
    </location>
</feature>
<feature type="transmembrane region" description="Helical" evidence="9">
    <location>
        <begin position="534"/>
        <end position="553"/>
    </location>
</feature>
<dbReference type="PROSITE" id="PS50850">
    <property type="entry name" value="MFS"/>
    <property type="match status" value="1"/>
</dbReference>
<protein>
    <submittedName>
        <fullName evidence="11">EmrB/QacA subfamily drug resistance transporter</fullName>
    </submittedName>
</protein>
<dbReference type="InterPro" id="IPR004638">
    <property type="entry name" value="EmrB-like"/>
</dbReference>
<evidence type="ECO:0000256" key="6">
    <source>
        <dbReference type="ARBA" id="ARBA00022989"/>
    </source>
</evidence>
<feature type="transmembrane region" description="Helical" evidence="9">
    <location>
        <begin position="298"/>
        <end position="322"/>
    </location>
</feature>
<keyword evidence="7 9" id="KW-0472">Membrane</keyword>
<dbReference type="Proteomes" id="UP000549913">
    <property type="component" value="Unassembled WGS sequence"/>
</dbReference>
<feature type="transmembrane region" description="Helical" evidence="9">
    <location>
        <begin position="334"/>
        <end position="352"/>
    </location>
</feature>
<dbReference type="GO" id="GO:0005886">
    <property type="term" value="C:plasma membrane"/>
    <property type="evidence" value="ECO:0007669"/>
    <property type="project" value="UniProtKB-SubCell"/>
</dbReference>
<evidence type="ECO:0000256" key="3">
    <source>
        <dbReference type="ARBA" id="ARBA00022448"/>
    </source>
</evidence>
<feature type="transmembrane region" description="Helical" evidence="9">
    <location>
        <begin position="431"/>
        <end position="450"/>
    </location>
</feature>
<keyword evidence="6 9" id="KW-1133">Transmembrane helix</keyword>
<dbReference type="GO" id="GO:0022857">
    <property type="term" value="F:transmembrane transporter activity"/>
    <property type="evidence" value="ECO:0007669"/>
    <property type="project" value="InterPro"/>
</dbReference>
<dbReference type="Pfam" id="PF07690">
    <property type="entry name" value="MFS_1"/>
    <property type="match status" value="1"/>
</dbReference>